<feature type="domain" description="Rit1 N-terminal" evidence="2">
    <location>
        <begin position="28"/>
        <end position="284"/>
    </location>
</feature>
<evidence type="ECO:0000313" key="4">
    <source>
        <dbReference type="Proteomes" id="UP001363622"/>
    </source>
</evidence>
<protein>
    <submittedName>
        <fullName evidence="3">tRNA a64-2'-o-ribosylphosphate transferase-like protein</fullName>
    </submittedName>
</protein>
<dbReference type="Proteomes" id="UP001363622">
    <property type="component" value="Unassembled WGS sequence"/>
</dbReference>
<dbReference type="InterPro" id="IPR029021">
    <property type="entry name" value="Prot-tyrosine_phosphatase-like"/>
</dbReference>
<proteinExistence type="predicted"/>
<keyword evidence="4" id="KW-1185">Reference proteome</keyword>
<dbReference type="InterPro" id="IPR033421">
    <property type="entry name" value="Rit1_DUSP-like"/>
</dbReference>
<dbReference type="InterPro" id="IPR033449">
    <property type="entry name" value="Rit1_N"/>
</dbReference>
<dbReference type="Pfam" id="PF17184">
    <property type="entry name" value="Rit1_C"/>
    <property type="match status" value="1"/>
</dbReference>
<accession>A0ABR1KZS6</accession>
<dbReference type="PANTHER" id="PTHR31811:SF0">
    <property type="entry name" value="TRNA A64-2'-O-RIBOSYLPHOSPHATE TRANSFERASE"/>
    <property type="match status" value="1"/>
</dbReference>
<dbReference type="InterPro" id="IPR007306">
    <property type="entry name" value="Rit1"/>
</dbReference>
<evidence type="ECO:0000259" key="2">
    <source>
        <dbReference type="Pfam" id="PF17184"/>
    </source>
</evidence>
<dbReference type="Pfam" id="PF04179">
    <property type="entry name" value="Init_tRNA_PT"/>
    <property type="match status" value="1"/>
</dbReference>
<comment type="caution">
    <text evidence="3">The sequence shown here is derived from an EMBL/GenBank/DDBJ whole genome shotgun (WGS) entry which is preliminary data.</text>
</comment>
<reference evidence="3 4" key="1">
    <citation type="submission" date="2024-04" db="EMBL/GenBank/DDBJ databases">
        <title>Phyllosticta paracitricarpa is synonymous to the EU quarantine fungus P. citricarpa based on phylogenomic analyses.</title>
        <authorList>
            <consortium name="Lawrence Berkeley National Laboratory"/>
            <person name="Van Ingen-Buijs V.A."/>
            <person name="Van Westerhoven A.C."/>
            <person name="Haridas S."/>
            <person name="Skiadas P."/>
            <person name="Martin F."/>
            <person name="Groenewald J.Z."/>
            <person name="Crous P.W."/>
            <person name="Seidl M.F."/>
        </authorList>
    </citation>
    <scope>NUCLEOTIDE SEQUENCE [LARGE SCALE GENOMIC DNA]</scope>
    <source>
        <strain evidence="3 4">CBS 123371</strain>
    </source>
</reference>
<feature type="domain" description="Rit1 DUSP-like" evidence="1">
    <location>
        <begin position="343"/>
        <end position="452"/>
    </location>
</feature>
<dbReference type="PIRSF" id="PIRSF007747">
    <property type="entry name" value="Ribosyl_Ptfrase"/>
    <property type="match status" value="1"/>
</dbReference>
<dbReference type="PANTHER" id="PTHR31811">
    <property type="entry name" value="TRNA A64-2'-O-RIBOSYLPHOSPHATE TRANSFERASE"/>
    <property type="match status" value="1"/>
</dbReference>
<gene>
    <name evidence="3" type="ORF">IWZ03DRAFT_304231</name>
</gene>
<evidence type="ECO:0000313" key="3">
    <source>
        <dbReference type="EMBL" id="KAK7524347.1"/>
    </source>
</evidence>
<dbReference type="EMBL" id="JBBPHU010000001">
    <property type="protein sequence ID" value="KAK7524347.1"/>
    <property type="molecule type" value="Genomic_DNA"/>
</dbReference>
<dbReference type="Gene3D" id="3.90.190.10">
    <property type="entry name" value="Protein tyrosine phosphatase superfamily"/>
    <property type="match status" value="1"/>
</dbReference>
<name>A0ABR1KZS6_9PEZI</name>
<evidence type="ECO:0000259" key="1">
    <source>
        <dbReference type="Pfam" id="PF04179"/>
    </source>
</evidence>
<organism evidence="3 4">
    <name type="scientific">Phyllosticta citriasiana</name>
    <dbReference type="NCBI Taxonomy" id="595635"/>
    <lineage>
        <taxon>Eukaryota</taxon>
        <taxon>Fungi</taxon>
        <taxon>Dikarya</taxon>
        <taxon>Ascomycota</taxon>
        <taxon>Pezizomycotina</taxon>
        <taxon>Dothideomycetes</taxon>
        <taxon>Dothideomycetes incertae sedis</taxon>
        <taxon>Botryosphaeriales</taxon>
        <taxon>Phyllostictaceae</taxon>
        <taxon>Phyllosticta</taxon>
    </lineage>
</organism>
<sequence>MTSHQISTADIIFPVLSGNSMSSTLSSLKRSTLSTSNRLHSIASDAEFVGAVADAYQRPLVANERCGSWYIPLERKAASAYFKSTDGHMGEWSFSLRRLNVQVLEVAGKHDGCVIVDSTRRGKRMPDALSKTIPTWCAVWNRLLFPSNPEAPQLFTPRQSVSESEHSQIAARLDSFVELARELGLDLASLRAHLTKPLRPIWVTQESALPSSPLDFPTFHPIILCTSSRRVVGGEVSEGGYVQGAGDDAEGWANGLTPQLFWENKLQLLDTAEGELPDLISNLLEQCSRSESNATSAAVPVKPATWLSVCPHASLTQNDADFDAVISCTEAPDAALKQRKKSKYCHLKCTTGKLGSRDLRIALPALEAFMRDLPTGNSLLVSCGTGKDISVGVALAVLCLYADERGACRTRTLAPTASINKSFIKQRLSWIMTSFPDAKPSRATLQSVNAFLFSPREAEPAATKGVGEQQTA</sequence>